<evidence type="ECO:0000313" key="1">
    <source>
        <dbReference type="EMBL" id="KII65039.1"/>
    </source>
</evidence>
<gene>
    <name evidence="1" type="ORF">RF11_10760</name>
</gene>
<protein>
    <submittedName>
        <fullName evidence="1">Uncharacterized protein</fullName>
    </submittedName>
</protein>
<dbReference type="Proteomes" id="UP000031668">
    <property type="component" value="Unassembled WGS sequence"/>
</dbReference>
<organism evidence="1 2">
    <name type="scientific">Thelohanellus kitauei</name>
    <name type="common">Myxosporean</name>
    <dbReference type="NCBI Taxonomy" id="669202"/>
    <lineage>
        <taxon>Eukaryota</taxon>
        <taxon>Metazoa</taxon>
        <taxon>Cnidaria</taxon>
        <taxon>Myxozoa</taxon>
        <taxon>Myxosporea</taxon>
        <taxon>Bivalvulida</taxon>
        <taxon>Platysporina</taxon>
        <taxon>Myxobolidae</taxon>
        <taxon>Thelohanellus</taxon>
    </lineage>
</organism>
<name>A0A0C2II68_THEKT</name>
<reference evidence="1 2" key="1">
    <citation type="journal article" date="2014" name="Genome Biol. Evol.">
        <title>The genome of the myxosporean Thelohanellus kitauei shows adaptations to nutrient acquisition within its fish host.</title>
        <authorList>
            <person name="Yang Y."/>
            <person name="Xiong J."/>
            <person name="Zhou Z."/>
            <person name="Huo F."/>
            <person name="Miao W."/>
            <person name="Ran C."/>
            <person name="Liu Y."/>
            <person name="Zhang J."/>
            <person name="Feng J."/>
            <person name="Wang M."/>
            <person name="Wang M."/>
            <person name="Wang L."/>
            <person name="Yao B."/>
        </authorList>
    </citation>
    <scope>NUCLEOTIDE SEQUENCE [LARGE SCALE GENOMIC DNA]</scope>
    <source>
        <strain evidence="1">Wuqing</strain>
    </source>
</reference>
<dbReference type="AlphaFoldDB" id="A0A0C2II68"/>
<proteinExistence type="predicted"/>
<keyword evidence="2" id="KW-1185">Reference proteome</keyword>
<comment type="caution">
    <text evidence="1">The sequence shown here is derived from an EMBL/GenBank/DDBJ whole genome shotgun (WGS) entry which is preliminary data.</text>
</comment>
<sequence>MPIKFVDVNDYSEEFNDEKVQLAKSLINGDDCFLWDSKSLSHLFQVKVDVIKKLVPPTKHQLNGWRIEQKTIDKLSEIDRKRYYTLKDKERNSAALDMYKKKMIPNIAKFMDDIFV</sequence>
<evidence type="ECO:0000313" key="2">
    <source>
        <dbReference type="Proteomes" id="UP000031668"/>
    </source>
</evidence>
<dbReference type="EMBL" id="JWZT01004031">
    <property type="protein sequence ID" value="KII65039.1"/>
    <property type="molecule type" value="Genomic_DNA"/>
</dbReference>
<accession>A0A0C2II68</accession>